<evidence type="ECO:0000256" key="1">
    <source>
        <dbReference type="SAM" id="MobiDB-lite"/>
    </source>
</evidence>
<feature type="compositionally biased region" description="Polar residues" evidence="1">
    <location>
        <begin position="78"/>
        <end position="90"/>
    </location>
</feature>
<feature type="region of interest" description="Disordered" evidence="1">
    <location>
        <begin position="69"/>
        <end position="90"/>
    </location>
</feature>
<evidence type="ECO:0000313" key="2">
    <source>
        <dbReference type="EMBL" id="KKK96303.1"/>
    </source>
</evidence>
<protein>
    <submittedName>
        <fullName evidence="2">Uncharacterized protein</fullName>
    </submittedName>
</protein>
<name>A0A0F8ZR17_9ZZZZ</name>
<proteinExistence type="predicted"/>
<dbReference type="EMBL" id="LAZR01046542">
    <property type="protein sequence ID" value="KKK96303.1"/>
    <property type="molecule type" value="Genomic_DNA"/>
</dbReference>
<comment type="caution">
    <text evidence="2">The sequence shown here is derived from an EMBL/GenBank/DDBJ whole genome shotgun (WGS) entry which is preliminary data.</text>
</comment>
<feature type="non-terminal residue" evidence="2">
    <location>
        <position position="90"/>
    </location>
</feature>
<reference evidence="2" key="1">
    <citation type="journal article" date="2015" name="Nature">
        <title>Complex archaea that bridge the gap between prokaryotes and eukaryotes.</title>
        <authorList>
            <person name="Spang A."/>
            <person name="Saw J.H."/>
            <person name="Jorgensen S.L."/>
            <person name="Zaremba-Niedzwiedzka K."/>
            <person name="Martijn J."/>
            <person name="Lind A.E."/>
            <person name="van Eijk R."/>
            <person name="Schleper C."/>
            <person name="Guy L."/>
            <person name="Ettema T.J."/>
        </authorList>
    </citation>
    <scope>NUCLEOTIDE SEQUENCE</scope>
</reference>
<organism evidence="2">
    <name type="scientific">marine sediment metagenome</name>
    <dbReference type="NCBI Taxonomy" id="412755"/>
    <lineage>
        <taxon>unclassified sequences</taxon>
        <taxon>metagenomes</taxon>
        <taxon>ecological metagenomes</taxon>
    </lineage>
</organism>
<gene>
    <name evidence="2" type="ORF">LCGC14_2664120</name>
</gene>
<sequence>MLSVSLVGIPDWLEQGARPIVGGPNAINTIAAPGNAAGGAIETLAIRPIPSSSLFQIYAATVNGGVWRSDDADPANPGSITWTPLTDQQS</sequence>
<accession>A0A0F8ZR17</accession>
<dbReference type="AlphaFoldDB" id="A0A0F8ZR17"/>